<dbReference type="Proteomes" id="UP000178771">
    <property type="component" value="Unassembled WGS sequence"/>
</dbReference>
<organism evidence="1 2">
    <name type="scientific">candidate division WWE3 bacterium RIFCSPLOWO2_01_FULL_39_13</name>
    <dbReference type="NCBI Taxonomy" id="1802624"/>
    <lineage>
        <taxon>Bacteria</taxon>
        <taxon>Katanobacteria</taxon>
    </lineage>
</organism>
<dbReference type="STRING" id="1802624.A2982_03760"/>
<reference evidence="1 2" key="1">
    <citation type="journal article" date="2016" name="Nat. Commun.">
        <title>Thousands of microbial genomes shed light on interconnected biogeochemical processes in an aquifer system.</title>
        <authorList>
            <person name="Anantharaman K."/>
            <person name="Brown C.T."/>
            <person name="Hug L.A."/>
            <person name="Sharon I."/>
            <person name="Castelle C.J."/>
            <person name="Probst A.J."/>
            <person name="Thomas B.C."/>
            <person name="Singh A."/>
            <person name="Wilkins M.J."/>
            <person name="Karaoz U."/>
            <person name="Brodie E.L."/>
            <person name="Williams K.H."/>
            <person name="Hubbard S.S."/>
            <person name="Banfield J.F."/>
        </authorList>
    </citation>
    <scope>NUCLEOTIDE SEQUENCE [LARGE SCALE GENOMIC DNA]</scope>
</reference>
<accession>A0A1F4V4F4</accession>
<dbReference type="EMBL" id="MEVH01000009">
    <property type="protein sequence ID" value="OGC51940.1"/>
    <property type="molecule type" value="Genomic_DNA"/>
</dbReference>
<evidence type="ECO:0000313" key="2">
    <source>
        <dbReference type="Proteomes" id="UP000178771"/>
    </source>
</evidence>
<sequence length="97" mass="10924">MGAGLRGKYGISALENAIHRADSEEGALHECLLVAPHLIRNVLKKDLIRRFRVDKATIGAYLPALGIPYTSFDEDKFWETASAAMQMFLVRNHFYNT</sequence>
<evidence type="ECO:0008006" key="3">
    <source>
        <dbReference type="Google" id="ProtNLM"/>
    </source>
</evidence>
<gene>
    <name evidence="1" type="ORF">A2982_03760</name>
</gene>
<evidence type="ECO:0000313" key="1">
    <source>
        <dbReference type="EMBL" id="OGC51940.1"/>
    </source>
</evidence>
<protein>
    <recommendedName>
        <fullName evidence="3">Nucleoside diphosphate kinase-like domain-containing protein</fullName>
    </recommendedName>
</protein>
<name>A0A1F4V4F4_UNCKA</name>
<proteinExistence type="predicted"/>
<dbReference type="AlphaFoldDB" id="A0A1F4V4F4"/>
<comment type="caution">
    <text evidence="1">The sequence shown here is derived from an EMBL/GenBank/DDBJ whole genome shotgun (WGS) entry which is preliminary data.</text>
</comment>